<accession>A0ABX3VQU8</accession>
<organism evidence="2 3">
    <name type="scientific">Mycobacterium paraense</name>
    <dbReference type="NCBI Taxonomy" id="767916"/>
    <lineage>
        <taxon>Bacteria</taxon>
        <taxon>Bacillati</taxon>
        <taxon>Actinomycetota</taxon>
        <taxon>Actinomycetes</taxon>
        <taxon>Mycobacteriales</taxon>
        <taxon>Mycobacteriaceae</taxon>
        <taxon>Mycobacterium</taxon>
        <taxon>Mycobacterium simiae complex</taxon>
    </lineage>
</organism>
<name>A0ABX3VQU8_9MYCO</name>
<comment type="caution">
    <text evidence="2">The sequence shown here is derived from an EMBL/GenBank/DDBJ whole genome shotgun (WGS) entry which is preliminary data.</text>
</comment>
<dbReference type="EMBL" id="LQPK01000007">
    <property type="protein sequence ID" value="ORW32624.1"/>
    <property type="molecule type" value="Genomic_DNA"/>
</dbReference>
<evidence type="ECO:0000313" key="3">
    <source>
        <dbReference type="Proteomes" id="UP000193801"/>
    </source>
</evidence>
<reference evidence="2 3" key="1">
    <citation type="journal article" date="2015" name="Emerg. Microbes Infect.">
        <title>Characterization of 17 strains belonging to the Mycobacterium simiae complex and description of Mycobacterium paraense sp. nov.</title>
        <authorList>
            <person name="Fusco da Costa A.R."/>
            <person name="Fedrizzi T."/>
            <person name="Lopes M.L."/>
            <person name="Pecorari M."/>
            <person name="Oliveira da Costa W.L."/>
            <person name="Giacobazzi E."/>
            <person name="da Costa Bahia J.R."/>
            <person name="De Sanctis V."/>
            <person name="Batista Lima K.V."/>
            <person name="Bertorelli R."/>
            <person name="Grottola A."/>
            <person name="Fabio A."/>
            <person name="Mariottini A."/>
            <person name="Ferretti P."/>
            <person name="Di Leva F."/>
            <person name="Fregni Serpini G."/>
            <person name="Tagliazucchi S."/>
            <person name="Rumpianesi F."/>
            <person name="Jousson O."/>
            <person name="Segata N."/>
            <person name="Tortoli E."/>
        </authorList>
    </citation>
    <scope>NUCLEOTIDE SEQUENCE [LARGE SCALE GENOMIC DNA]</scope>
    <source>
        <strain evidence="2 3">FI-07156</strain>
    </source>
</reference>
<feature type="chain" id="PRO_5047072978" evidence="1">
    <location>
        <begin position="27"/>
        <end position="220"/>
    </location>
</feature>
<proteinExistence type="predicted"/>
<evidence type="ECO:0000256" key="1">
    <source>
        <dbReference type="SAM" id="SignalP"/>
    </source>
</evidence>
<keyword evidence="3" id="KW-1185">Reference proteome</keyword>
<feature type="signal peptide" evidence="1">
    <location>
        <begin position="1"/>
        <end position="26"/>
    </location>
</feature>
<sequence>MRRPIAALLAATAASFGVVIAPPAIADAACGPGGPPPGAAGKDASVAYGQPATLWITNTTVGITTAEGYGEAKILSASPLQRSALLIDAQQDGSHQIIVDAGREAILYTASGCTITPVVDRQGASFRFDLGHRRGNGDGVGCSDLGDGRHLVGLLQLRDEQDNAVMAVRRTEIDLNDATATIGPSDTVPVSSDHDPAWTTASDISCGELTMRKDGVQAPF</sequence>
<gene>
    <name evidence="2" type="ORF">AWB91_11895</name>
</gene>
<dbReference type="Proteomes" id="UP000193801">
    <property type="component" value="Unassembled WGS sequence"/>
</dbReference>
<evidence type="ECO:0000313" key="2">
    <source>
        <dbReference type="EMBL" id="ORW32624.1"/>
    </source>
</evidence>
<dbReference type="RefSeq" id="WP_085102062.1">
    <property type="nucleotide sequence ID" value="NZ_LQPK01000007.1"/>
</dbReference>
<protein>
    <submittedName>
        <fullName evidence="2">Uncharacterized protein</fullName>
    </submittedName>
</protein>
<keyword evidence="1" id="KW-0732">Signal</keyword>